<evidence type="ECO:0000256" key="2">
    <source>
        <dbReference type="ARBA" id="ARBA00007543"/>
    </source>
</evidence>
<dbReference type="Proteomes" id="UP001139485">
    <property type="component" value="Unassembled WGS sequence"/>
</dbReference>
<dbReference type="GO" id="GO:0070069">
    <property type="term" value="C:cytochrome complex"/>
    <property type="evidence" value="ECO:0007669"/>
    <property type="project" value="TreeGrafter"/>
</dbReference>
<dbReference type="Pfam" id="PF02322">
    <property type="entry name" value="Cyt_bd_oxida_II"/>
    <property type="match status" value="1"/>
</dbReference>
<dbReference type="AlphaFoldDB" id="A0A9X2D6F6"/>
<name>A0A9X2D6F6_9ACTN</name>
<comment type="similarity">
    <text evidence="2">Belongs to the cytochrome ubiquinol oxidase subunit 2 family.</text>
</comment>
<feature type="transmembrane region" description="Helical" evidence="7">
    <location>
        <begin position="234"/>
        <end position="254"/>
    </location>
</feature>
<gene>
    <name evidence="8" type="ORF">M8330_08055</name>
</gene>
<dbReference type="GO" id="GO:0005886">
    <property type="term" value="C:plasma membrane"/>
    <property type="evidence" value="ECO:0007669"/>
    <property type="project" value="UniProtKB-SubCell"/>
</dbReference>
<evidence type="ECO:0000313" key="8">
    <source>
        <dbReference type="EMBL" id="MCM0620247.1"/>
    </source>
</evidence>
<feature type="transmembrane region" description="Helical" evidence="7">
    <location>
        <begin position="161"/>
        <end position="181"/>
    </location>
</feature>
<evidence type="ECO:0000313" key="9">
    <source>
        <dbReference type="Proteomes" id="UP001139485"/>
    </source>
</evidence>
<dbReference type="EMBL" id="JAMOIL010000009">
    <property type="protein sequence ID" value="MCM0620247.1"/>
    <property type="molecule type" value="Genomic_DNA"/>
</dbReference>
<evidence type="ECO:0000256" key="5">
    <source>
        <dbReference type="ARBA" id="ARBA00022989"/>
    </source>
</evidence>
<dbReference type="PANTHER" id="PTHR43141">
    <property type="entry name" value="CYTOCHROME BD2 SUBUNIT II"/>
    <property type="match status" value="1"/>
</dbReference>
<keyword evidence="9" id="KW-1185">Reference proteome</keyword>
<feature type="transmembrane region" description="Helical" evidence="7">
    <location>
        <begin position="261"/>
        <end position="282"/>
    </location>
</feature>
<sequence length="334" mass="34753">MSLEVVVAAALFAGVLFYAVLGGADFGSGFYDLTAGGSRSGARIRRQVDHSIGPVWEANHVWLIYVLVVWWTAFPSAYEPVMRTLIVPLFLAVGGIVLRGSAFAFRKYAESLALARFFGVVFAVSSVITPFFLGAVAGAIASGRVPAEGRGDLWASWLNPTSVIGGLVAIGTCAFLAGVFLVADATRGPDADLAASLRRRVLAVGIGTGAIVLAGLIPLHDDAPTLWYGLTHRALPLVIASAVLGAATLVLLWVRRPGIARFTAVGAVAAVVSGWGMGQYPWFLVDEITITDAAGATATLEALLVAVGLAAALVGPSLGYLLHTAQKWSAEDAH</sequence>
<evidence type="ECO:0000256" key="1">
    <source>
        <dbReference type="ARBA" id="ARBA00004651"/>
    </source>
</evidence>
<accession>A0A9X2D6F6</accession>
<keyword evidence="4 7" id="KW-0812">Transmembrane</keyword>
<evidence type="ECO:0000256" key="4">
    <source>
        <dbReference type="ARBA" id="ARBA00022692"/>
    </source>
</evidence>
<feature type="transmembrane region" description="Helical" evidence="7">
    <location>
        <begin position="302"/>
        <end position="322"/>
    </location>
</feature>
<reference evidence="8" key="1">
    <citation type="submission" date="2022-05" db="EMBL/GenBank/DDBJ databases">
        <authorList>
            <person name="Tuo L."/>
        </authorList>
    </citation>
    <scope>NUCLEOTIDE SEQUENCE</scope>
    <source>
        <strain evidence="8">BSK12Z-4</strain>
    </source>
</reference>
<feature type="transmembrane region" description="Helical" evidence="7">
    <location>
        <begin position="6"/>
        <end position="31"/>
    </location>
</feature>
<keyword evidence="5 7" id="KW-1133">Transmembrane helix</keyword>
<dbReference type="InterPro" id="IPR003317">
    <property type="entry name" value="Cyt-d_oxidase_su2"/>
</dbReference>
<comment type="subcellular location">
    <subcellularLocation>
        <location evidence="1">Cell membrane</location>
        <topology evidence="1">Multi-pass membrane protein</topology>
    </subcellularLocation>
</comment>
<feature type="transmembrane region" description="Helical" evidence="7">
    <location>
        <begin position="201"/>
        <end position="219"/>
    </location>
</feature>
<dbReference type="RefSeq" id="WP_250826918.1">
    <property type="nucleotide sequence ID" value="NZ_JAMOIL010000009.1"/>
</dbReference>
<comment type="caution">
    <text evidence="8">The sequence shown here is derived from an EMBL/GenBank/DDBJ whole genome shotgun (WGS) entry which is preliminary data.</text>
</comment>
<dbReference type="GO" id="GO:0019646">
    <property type="term" value="P:aerobic electron transport chain"/>
    <property type="evidence" value="ECO:0007669"/>
    <property type="project" value="TreeGrafter"/>
</dbReference>
<dbReference type="PANTHER" id="PTHR43141:SF4">
    <property type="entry name" value="CYTOCHROME BD2 SUBUNIT II"/>
    <property type="match status" value="1"/>
</dbReference>
<evidence type="ECO:0000256" key="7">
    <source>
        <dbReference type="SAM" id="Phobius"/>
    </source>
</evidence>
<keyword evidence="3" id="KW-1003">Cell membrane</keyword>
<keyword evidence="6 7" id="KW-0472">Membrane</keyword>
<evidence type="ECO:0000256" key="3">
    <source>
        <dbReference type="ARBA" id="ARBA00022475"/>
    </source>
</evidence>
<organism evidence="8 9">
    <name type="scientific">Nocardioides bruguierae</name>
    <dbReference type="NCBI Taxonomy" id="2945102"/>
    <lineage>
        <taxon>Bacteria</taxon>
        <taxon>Bacillati</taxon>
        <taxon>Actinomycetota</taxon>
        <taxon>Actinomycetes</taxon>
        <taxon>Propionibacteriales</taxon>
        <taxon>Nocardioidaceae</taxon>
        <taxon>Nocardioides</taxon>
    </lineage>
</organism>
<feature type="transmembrane region" description="Helical" evidence="7">
    <location>
        <begin position="117"/>
        <end position="141"/>
    </location>
</feature>
<dbReference type="GO" id="GO:0009055">
    <property type="term" value="F:electron transfer activity"/>
    <property type="evidence" value="ECO:0007669"/>
    <property type="project" value="TreeGrafter"/>
</dbReference>
<feature type="transmembrane region" description="Helical" evidence="7">
    <location>
        <begin position="85"/>
        <end position="105"/>
    </location>
</feature>
<protein>
    <submittedName>
        <fullName evidence="8">Cytochrome d ubiquinol oxidase subunit II</fullName>
    </submittedName>
</protein>
<evidence type="ECO:0000256" key="6">
    <source>
        <dbReference type="ARBA" id="ARBA00023136"/>
    </source>
</evidence>
<feature type="transmembrane region" description="Helical" evidence="7">
    <location>
        <begin position="52"/>
        <end position="73"/>
    </location>
</feature>
<proteinExistence type="inferred from homology"/>
<dbReference type="GO" id="GO:0016682">
    <property type="term" value="F:oxidoreductase activity, acting on diphenols and related substances as donors, oxygen as acceptor"/>
    <property type="evidence" value="ECO:0007669"/>
    <property type="project" value="TreeGrafter"/>
</dbReference>